<dbReference type="Pfam" id="PF02576">
    <property type="entry name" value="RimP_N"/>
    <property type="match status" value="1"/>
</dbReference>
<dbReference type="InterPro" id="IPR036847">
    <property type="entry name" value="RimP_C_sf"/>
</dbReference>
<name>A0A382EMS2_9ZZZZ</name>
<keyword evidence="2" id="KW-0690">Ribosome biogenesis</keyword>
<evidence type="ECO:0000256" key="2">
    <source>
        <dbReference type="ARBA" id="ARBA00022517"/>
    </source>
</evidence>
<evidence type="ECO:0000256" key="1">
    <source>
        <dbReference type="ARBA" id="ARBA00022490"/>
    </source>
</evidence>
<dbReference type="GO" id="GO:0005829">
    <property type="term" value="C:cytosol"/>
    <property type="evidence" value="ECO:0007669"/>
    <property type="project" value="TreeGrafter"/>
</dbReference>
<dbReference type="Pfam" id="PF17384">
    <property type="entry name" value="DUF150_C"/>
    <property type="match status" value="1"/>
</dbReference>
<dbReference type="InterPro" id="IPR028989">
    <property type="entry name" value="RimP_N"/>
</dbReference>
<dbReference type="SUPFAM" id="SSF74942">
    <property type="entry name" value="YhbC-like, C-terminal domain"/>
    <property type="match status" value="1"/>
</dbReference>
<evidence type="ECO:0000313" key="5">
    <source>
        <dbReference type="EMBL" id="SVB51735.1"/>
    </source>
</evidence>
<dbReference type="GO" id="GO:0000028">
    <property type="term" value="P:ribosomal small subunit assembly"/>
    <property type="evidence" value="ECO:0007669"/>
    <property type="project" value="TreeGrafter"/>
</dbReference>
<dbReference type="CDD" id="cd01734">
    <property type="entry name" value="YlxS_C"/>
    <property type="match status" value="1"/>
</dbReference>
<dbReference type="HAMAP" id="MF_01077">
    <property type="entry name" value="RimP"/>
    <property type="match status" value="1"/>
</dbReference>
<reference evidence="5" key="1">
    <citation type="submission" date="2018-05" db="EMBL/GenBank/DDBJ databases">
        <authorList>
            <person name="Lanie J.A."/>
            <person name="Ng W.-L."/>
            <person name="Kazmierczak K.M."/>
            <person name="Andrzejewski T.M."/>
            <person name="Davidsen T.M."/>
            <person name="Wayne K.J."/>
            <person name="Tettelin H."/>
            <person name="Glass J.I."/>
            <person name="Rusch D."/>
            <person name="Podicherti R."/>
            <person name="Tsui H.-C.T."/>
            <person name="Winkler M.E."/>
        </authorList>
    </citation>
    <scope>NUCLEOTIDE SEQUENCE</scope>
</reference>
<dbReference type="InterPro" id="IPR035956">
    <property type="entry name" value="RimP_N_sf"/>
</dbReference>
<feature type="domain" description="Ribosome maturation factor RimP N-terminal" evidence="3">
    <location>
        <begin position="10"/>
        <end position="78"/>
    </location>
</feature>
<dbReference type="AlphaFoldDB" id="A0A382EMS2"/>
<accession>A0A382EMS2</accession>
<protein>
    <recommendedName>
        <fullName evidence="6">Ribosome maturation factor RimP N-terminal domain-containing protein</fullName>
    </recommendedName>
</protein>
<proteinExistence type="inferred from homology"/>
<evidence type="ECO:0000259" key="4">
    <source>
        <dbReference type="Pfam" id="PF17384"/>
    </source>
</evidence>
<dbReference type="InterPro" id="IPR028998">
    <property type="entry name" value="RimP_C"/>
</dbReference>
<gene>
    <name evidence="5" type="ORF">METZ01_LOCUS204589</name>
</gene>
<dbReference type="Gene3D" id="2.30.30.180">
    <property type="entry name" value="Ribosome maturation factor RimP, C-terminal domain"/>
    <property type="match status" value="1"/>
</dbReference>
<dbReference type="PANTHER" id="PTHR33867:SF1">
    <property type="entry name" value="RIBOSOME MATURATION FACTOR RIMP"/>
    <property type="match status" value="1"/>
</dbReference>
<evidence type="ECO:0008006" key="6">
    <source>
        <dbReference type="Google" id="ProtNLM"/>
    </source>
</evidence>
<evidence type="ECO:0000259" key="3">
    <source>
        <dbReference type="Pfam" id="PF02576"/>
    </source>
</evidence>
<organism evidence="5">
    <name type="scientific">marine metagenome</name>
    <dbReference type="NCBI Taxonomy" id="408172"/>
    <lineage>
        <taxon>unclassified sequences</taxon>
        <taxon>metagenomes</taxon>
        <taxon>ecological metagenomes</taxon>
    </lineage>
</organism>
<dbReference type="InterPro" id="IPR003728">
    <property type="entry name" value="Ribosome_maturation_RimP"/>
</dbReference>
<dbReference type="Gene3D" id="3.30.300.70">
    <property type="entry name" value="RimP-like superfamily, N-terminal"/>
    <property type="match status" value="1"/>
</dbReference>
<sequence>MGVVDRVNDLVDPLCARVGVEMVDLEFAGGVLRITVDQPEGVGTEALAALTGEVSRVLDHTDPIPGTFTLEVTSPGIERPLKRPDHFGRAVGSRITLKTCPGIEGDRRLEGILEAADDSGLVVRTDDGSHRAVAYEEVQTARTVFVWKQLPKSVRQGGRGAAGRDDGSSGP</sequence>
<dbReference type="SUPFAM" id="SSF75420">
    <property type="entry name" value="YhbC-like, N-terminal domain"/>
    <property type="match status" value="1"/>
</dbReference>
<dbReference type="PANTHER" id="PTHR33867">
    <property type="entry name" value="RIBOSOME MATURATION FACTOR RIMP"/>
    <property type="match status" value="1"/>
</dbReference>
<feature type="domain" description="Ribosome maturation factor RimP C-terminal" evidence="4">
    <location>
        <begin position="81"/>
        <end position="147"/>
    </location>
</feature>
<keyword evidence="1" id="KW-0963">Cytoplasm</keyword>
<dbReference type="EMBL" id="UINC01045228">
    <property type="protein sequence ID" value="SVB51735.1"/>
    <property type="molecule type" value="Genomic_DNA"/>
</dbReference>
<dbReference type="GO" id="GO:0006412">
    <property type="term" value="P:translation"/>
    <property type="evidence" value="ECO:0007669"/>
    <property type="project" value="TreeGrafter"/>
</dbReference>